<dbReference type="InterPro" id="IPR011050">
    <property type="entry name" value="Pectin_lyase_fold/virulence"/>
</dbReference>
<dbReference type="InterPro" id="IPR015943">
    <property type="entry name" value="WD40/YVTN_repeat-like_dom_sf"/>
</dbReference>
<feature type="transmembrane region" description="Helical" evidence="2">
    <location>
        <begin position="2422"/>
        <end position="2446"/>
    </location>
</feature>
<feature type="transmembrane region" description="Helical" evidence="2">
    <location>
        <begin position="2479"/>
        <end position="2498"/>
    </location>
</feature>
<keyword evidence="2" id="KW-1133">Transmembrane helix</keyword>
<feature type="transmembrane region" description="Helical" evidence="2">
    <location>
        <begin position="2324"/>
        <end position="2357"/>
    </location>
</feature>
<feature type="transmembrane region" description="Helical" evidence="2">
    <location>
        <begin position="2504"/>
        <end position="2522"/>
    </location>
</feature>
<keyword evidence="3" id="KW-0732">Signal</keyword>
<feature type="transmembrane region" description="Helical" evidence="2">
    <location>
        <begin position="2561"/>
        <end position="2583"/>
    </location>
</feature>
<keyword evidence="5" id="KW-1185">Reference proteome</keyword>
<dbReference type="RefSeq" id="XP_012652107.1">
    <property type="nucleotide sequence ID" value="XM_012796653.1"/>
</dbReference>
<proteinExistence type="predicted"/>
<feature type="repeat" description="WD" evidence="1">
    <location>
        <begin position="833"/>
        <end position="874"/>
    </location>
</feature>
<dbReference type="SUPFAM" id="SSF50978">
    <property type="entry name" value="WD40 repeat-like"/>
    <property type="match status" value="2"/>
</dbReference>
<feature type="transmembrane region" description="Helical" evidence="2">
    <location>
        <begin position="2534"/>
        <end position="2555"/>
    </location>
</feature>
<gene>
    <name evidence="4" type="ORF">TTHERM_000800260</name>
</gene>
<dbReference type="PROSITE" id="PS50082">
    <property type="entry name" value="WD_REPEATS_2"/>
    <property type="match status" value="2"/>
</dbReference>
<evidence type="ECO:0000256" key="2">
    <source>
        <dbReference type="SAM" id="Phobius"/>
    </source>
</evidence>
<dbReference type="InParanoid" id="W7XCZ9"/>
<dbReference type="KEGG" id="tet:TTHERM_000800260"/>
<dbReference type="SUPFAM" id="SSF69322">
    <property type="entry name" value="Tricorn protease domain 2"/>
    <property type="match status" value="1"/>
</dbReference>
<dbReference type="Gene3D" id="2.130.10.10">
    <property type="entry name" value="YVTN repeat-like/Quinoprotein amine dehydrogenase"/>
    <property type="match status" value="2"/>
</dbReference>
<feature type="transmembrane region" description="Helical" evidence="2">
    <location>
        <begin position="2215"/>
        <end position="2235"/>
    </location>
</feature>
<dbReference type="SUPFAM" id="SSF51126">
    <property type="entry name" value="Pectin lyase-like"/>
    <property type="match status" value="1"/>
</dbReference>
<keyword evidence="2" id="KW-0472">Membrane</keyword>
<dbReference type="SMART" id="SM00320">
    <property type="entry name" value="WD40"/>
    <property type="match status" value="3"/>
</dbReference>
<evidence type="ECO:0000313" key="4">
    <source>
        <dbReference type="EMBL" id="EWS75347.1"/>
    </source>
</evidence>
<feature type="transmembrane region" description="Helical" evidence="2">
    <location>
        <begin position="2277"/>
        <end position="2304"/>
    </location>
</feature>
<dbReference type="GeneID" id="24440734"/>
<organism evidence="4 5">
    <name type="scientific">Tetrahymena thermophila (strain SB210)</name>
    <dbReference type="NCBI Taxonomy" id="312017"/>
    <lineage>
        <taxon>Eukaryota</taxon>
        <taxon>Sar</taxon>
        <taxon>Alveolata</taxon>
        <taxon>Ciliophora</taxon>
        <taxon>Intramacronucleata</taxon>
        <taxon>Oligohymenophorea</taxon>
        <taxon>Hymenostomatida</taxon>
        <taxon>Tetrahymenina</taxon>
        <taxon>Tetrahymenidae</taxon>
        <taxon>Tetrahymena</taxon>
    </lineage>
</organism>
<keyword evidence="1" id="KW-0853">WD repeat</keyword>
<dbReference type="InterPro" id="IPR036322">
    <property type="entry name" value="WD40_repeat_dom_sf"/>
</dbReference>
<dbReference type="EMBL" id="GG662763">
    <property type="protein sequence ID" value="EWS75347.1"/>
    <property type="molecule type" value="Genomic_DNA"/>
</dbReference>
<dbReference type="OrthoDB" id="311712at2759"/>
<dbReference type="InterPro" id="IPR001680">
    <property type="entry name" value="WD40_rpt"/>
</dbReference>
<name>W7XCZ9_TETTS</name>
<feature type="transmembrane region" description="Helical" evidence="2">
    <location>
        <begin position="2369"/>
        <end position="2386"/>
    </location>
</feature>
<dbReference type="PANTHER" id="PTHR11319:SF35">
    <property type="entry name" value="OUTER MEMBRANE PROTEIN PMPC-RELATED"/>
    <property type="match status" value="1"/>
</dbReference>
<sequence>MNLIYRIFICLSLVKLSHQQVCPFDFNLGYSSRNCQGTSSENVVLGGELFYFKDQDQFSNLMVNYGSSGLFGVWNLTDASLLYSTTYYQDQNIEFHSIFVDQQVNFSDPTISQTFVYIVDQRLNVYQQSLYQDQGKLILQGSSMVNNFPIQIKLCYNIRKNILFYPQDNYVYQRKNNYDFQVEIDSQGIQCESDFNQEFIFILSSQSFIYVINQNSFQIEKQFQFNQGKISYLQFNQNYWLTFISQNKSNYLIYLLDQNVNPVLLFSTPNQINDYGFLKNNTLIACGTNSLIQFGNYSVNPLAQGIDTTDYDYKNIQPDLDISQLNYTNLVIGDDYTVFYGSQSVITIVINTNLVVQLHKYLGASLLVGLIPKAVIEGSLLKTLSSSGLLFLEMSNGQLKKHTSCFRALSVYEEKIVGLYFDDELLRVYALENQGKLGYFGYPKGEYLTQYYNLSQNSAWNYNKKADQIYIWGTGGPSNFVVVTSYLNGTYLGQLQFNDNFTVNNVYYDNYLEIIIVVDPTQSIQAFSLQNFLKVYEQSIENNNIQIFQSQLGVIIIYQSIIQILSKGQTNQYLSINNLNLKEFIFEQTYFDSISNSLIMAKTDKTIQVFSIDSQFNAISQNLSILMQNNQIISNICYGNQYLIILMNLPNQVVVINKQTNKQSIINNLTIIPSQCLLLLNEDLLLVISNISDLLFMNVSSLNILKNDVLDELSSVSLIEIDFQENLLIILLSSSKIISYDYIQLKQVCDWTPVNAITVSTFQINTNYKMIVYGSGILIYFTDYSQKKLISEIQLSEGAQGGVVDLQTNSYFVYTNKIYQFDLQTNNLIQVSIFQHDDIITQLEIIYEWNIIITSSFDNTMAVWSYPELQFMQRLYHDPVDCVKVNNFEVELERNRVFSGCRYGSVYIWKKYALNNTFYLGNDLQYILTNWNVTSIIVDNSNDYLFLIGWYWYPLIIQLSTVEQSINVIAMLQGINAVYDKLNQCLILSDQDGNVWNYNITSRTYIFNKQNAIHQGWVNQLVIDPANQIFASMGDDCSIQIWPYNSDKSQIPLFFFRNTAKIQSGKLDLILSFSNDKTVKFWEYELGIEEKYFQIIQRATSVMSYAYDETENTIYYVRSEGNVQKWSIMSEQTENGFNLQYNDRYNNTIFLINDEVFILATTKQLKLIMKQTLEVLESIQVECSHSINIYDIIICGYHSKLTSFKLIQTNINNNYSFQLKYLYQQNLDYPLYKLQNGIKSKTEFLIILVNHSISFIESSTGLVTKSFPLIHKQVIVELIIFSQQIIFSYSFDGQLVIIQLNYPILQVVINADYILVNLKKSNFCQIYKNDNSTVFTLLSLIQAASRWQTNQQIILSPENQTILVSSDFYYISFDYKSFKQLYYYQSNIFVESTFMKRKVTLIQQNQFFIQQGQSFIVIASSDLSQQNMIVVQKILNRNSFYENINIKLDQINDSYVVTVLSFNLQGFNYLMTDTQGQMSCQQNLQDANFFDIYKRVRDYLNLRNNLQTDYSLQMSHLFNLNMTKSFTFYGFPQINSNFQMLVQLTVQGDNQKQLINGYFYFNQLLQSQNIASLKLNHLIIELKDDDNNEQLSNSIINKNTLNTTSFFNFNNSITNNQSSQFIFSRNQILNNKLNQSSIFLFEFISDVVFQSNQIEDNFSEESSYLIQSLITTKIIISNMYFNNNINLAIINNQKILKTIQNSLMFTIEVENNYLEISKSIINQNRYLATDSYMIYSNSSQILLQDTQINKLISNSMISLITLLSQNLQLNQLSASESQSQIQPFFSISLSKVWIQQSSFDSNSLLNQFLGGGVFYFISSQVNISNSTFSKNSAQNGGSLYFIDQCDGLISNTTFISNYARENGGVLILNNSDIQIQKTIFQFNKALIGGVVRYLTFQPKFLQKSSKNKVLDSCGTTFENVCLQNQGQFYGNNFGSYPQTIKINNITVENNGVYTFQNVQSGTQGQILEIQLFDEEGDIVKVQNSDSLPSSIAQEFQYYQVALYELYQVNQLQDISLRNLKLDGTTLKQFQTDKFLLNQYSSSGQLGKKGEAVLFIYGFELLSNQSLRFTDSIVIFINYIFRQCQVGEIIQPACTNCSLANCYTCQNGTYSIQDPTQNSNNLQCKPCDYKSCDSCEGNKISLKKGFWRLNKYDDNIIPCGKSIDLCTGQEDTNYCSEGQIGPLCQTCDYLGQFWNSSYAQNNLDNKCFKCGSESQYIAAQFFLSIITLLYLTYIFYETKVNLNLMAKALILDRIGLIRLGTSGQIGEKSFYSRIMIRYLQIFLSISTLSPHSIFNVQITSIFSPVSSNQNLLDCMLSKFSNTVPVYYYKVLFFVAIPFIIIPLGYIFYNLIIFILSYFTNQTRTSYNYEYKKDASIICFIFLFFFLQQSTFESLVQPFTCKQIGSQYLISYYLLEKCYSSDHIFLIGVVILPAIFLWIILIPGILMWKIWSKSQQQDNFSQEFYLTKKYGFLFYGYKRNFYLWEFLSMNLRLILVFLVQYFDEDILSRASLMLVFLYLYLMLLQKHKPYQKSNYFKIDMLFSQICCLLTIISILLNVLQSDIFLYFGQIIIYILQLVAFLRIFLMYLDAQIRLNYHNLKKKKLVQCFKAILLRDCLINRIFKSILKRYLLYFYLLIFHTEDNSFKKFNNFQLLRLWLQDFIQKKKKNIQASLIQSLKTQENYLKDFSPQSNSLRKTLLNNRSPKNFLLIQNSTQSCLKDNSPQRQSTYKNQKQTFQINDIKSSNINFTPLNSLNTKKLGQKMSQKLIQMQQLDFESQISESYSEFGRQDSIQNQDLYYFKVKKNSRNITQFNNQEFIQTNKNDLELESIFLSVQATQRQQTIVNANQCEIVDKNQINKLND</sequence>
<feature type="repeat" description="WD" evidence="1">
    <location>
        <begin position="1011"/>
        <end position="1052"/>
    </location>
</feature>
<feature type="chain" id="PRO_5004903550" evidence="3">
    <location>
        <begin position="20"/>
        <end position="2860"/>
    </location>
</feature>
<dbReference type="Proteomes" id="UP000009168">
    <property type="component" value="Unassembled WGS sequence"/>
</dbReference>
<accession>W7XCZ9</accession>
<reference evidence="5" key="1">
    <citation type="journal article" date="2006" name="PLoS Biol.">
        <title>Macronuclear genome sequence of the ciliate Tetrahymena thermophila, a model eukaryote.</title>
        <authorList>
            <person name="Eisen J.A."/>
            <person name="Coyne R.S."/>
            <person name="Wu M."/>
            <person name="Wu D."/>
            <person name="Thiagarajan M."/>
            <person name="Wortman J.R."/>
            <person name="Badger J.H."/>
            <person name="Ren Q."/>
            <person name="Amedeo P."/>
            <person name="Jones K.M."/>
            <person name="Tallon L.J."/>
            <person name="Delcher A.L."/>
            <person name="Salzberg S.L."/>
            <person name="Silva J.C."/>
            <person name="Haas B.J."/>
            <person name="Majoros W.H."/>
            <person name="Farzad M."/>
            <person name="Carlton J.M."/>
            <person name="Smith R.K. Jr."/>
            <person name="Garg J."/>
            <person name="Pearlman R.E."/>
            <person name="Karrer K.M."/>
            <person name="Sun L."/>
            <person name="Manning G."/>
            <person name="Elde N.C."/>
            <person name="Turkewitz A.P."/>
            <person name="Asai D.J."/>
            <person name="Wilkes D.E."/>
            <person name="Wang Y."/>
            <person name="Cai H."/>
            <person name="Collins K."/>
            <person name="Stewart B.A."/>
            <person name="Lee S.R."/>
            <person name="Wilamowska K."/>
            <person name="Weinberg Z."/>
            <person name="Ruzzo W.L."/>
            <person name="Wloga D."/>
            <person name="Gaertig J."/>
            <person name="Frankel J."/>
            <person name="Tsao C.-C."/>
            <person name="Gorovsky M.A."/>
            <person name="Keeling P.J."/>
            <person name="Waller R.F."/>
            <person name="Patron N.J."/>
            <person name="Cherry J.M."/>
            <person name="Stover N.A."/>
            <person name="Krieger C.J."/>
            <person name="del Toro C."/>
            <person name="Ryder H.F."/>
            <person name="Williamson S.C."/>
            <person name="Barbeau R.A."/>
            <person name="Hamilton E.P."/>
            <person name="Orias E."/>
        </authorList>
    </citation>
    <scope>NUCLEOTIDE SEQUENCE [LARGE SCALE GENOMIC DNA]</scope>
    <source>
        <strain evidence="5">SB210</strain>
    </source>
</reference>
<evidence type="ECO:0000256" key="1">
    <source>
        <dbReference type="PROSITE-ProRule" id="PRU00221"/>
    </source>
</evidence>
<keyword evidence="2" id="KW-0812">Transmembrane</keyword>
<protein>
    <submittedName>
        <fullName evidence="4">WD domain, G-beta repeat protein</fullName>
    </submittedName>
</protein>
<dbReference type="PANTHER" id="PTHR11319">
    <property type="entry name" value="G PROTEIN-COUPLED RECEPTOR-RELATED"/>
    <property type="match status" value="1"/>
</dbReference>
<evidence type="ECO:0000313" key="5">
    <source>
        <dbReference type="Proteomes" id="UP000009168"/>
    </source>
</evidence>
<evidence type="ECO:0000256" key="3">
    <source>
        <dbReference type="SAM" id="SignalP"/>
    </source>
</evidence>
<feature type="signal peptide" evidence="3">
    <location>
        <begin position="1"/>
        <end position="19"/>
    </location>
</feature>